<evidence type="ECO:0000256" key="4">
    <source>
        <dbReference type="ARBA" id="ARBA00022679"/>
    </source>
</evidence>
<feature type="domain" description="Glycosyltransferase RgtA/B/C/D-like" evidence="10">
    <location>
        <begin position="103"/>
        <end position="260"/>
    </location>
</feature>
<name>A0ABS8AIN0_9BACT</name>
<feature type="transmembrane region" description="Helical" evidence="9">
    <location>
        <begin position="442"/>
        <end position="461"/>
    </location>
</feature>
<comment type="subcellular location">
    <subcellularLocation>
        <location evidence="1">Cell membrane</location>
        <topology evidence="1">Multi-pass membrane protein</topology>
    </subcellularLocation>
</comment>
<gene>
    <name evidence="11" type="ORF">LGH70_19125</name>
</gene>
<evidence type="ECO:0000256" key="5">
    <source>
        <dbReference type="ARBA" id="ARBA00022692"/>
    </source>
</evidence>
<reference evidence="11" key="1">
    <citation type="submission" date="2021-10" db="EMBL/GenBank/DDBJ databases">
        <authorList>
            <person name="Dean J.D."/>
            <person name="Kim M.K."/>
            <person name="Newey C.N."/>
            <person name="Stoker T.S."/>
            <person name="Thompson D.W."/>
            <person name="Grose J.H."/>
        </authorList>
    </citation>
    <scope>NUCLEOTIDE SEQUENCE</scope>
    <source>
        <strain evidence="11">BT635</strain>
    </source>
</reference>
<dbReference type="Proteomes" id="UP001165297">
    <property type="component" value="Unassembled WGS sequence"/>
</dbReference>
<feature type="compositionally biased region" description="Basic and acidic residues" evidence="8">
    <location>
        <begin position="12"/>
        <end position="24"/>
    </location>
</feature>
<dbReference type="PANTHER" id="PTHR33908">
    <property type="entry name" value="MANNOSYLTRANSFERASE YKCB-RELATED"/>
    <property type="match status" value="1"/>
</dbReference>
<dbReference type="Pfam" id="PF13231">
    <property type="entry name" value="PMT_2"/>
    <property type="match status" value="1"/>
</dbReference>
<evidence type="ECO:0000256" key="6">
    <source>
        <dbReference type="ARBA" id="ARBA00022989"/>
    </source>
</evidence>
<feature type="transmembrane region" description="Helical" evidence="9">
    <location>
        <begin position="242"/>
        <end position="260"/>
    </location>
</feature>
<evidence type="ECO:0000256" key="2">
    <source>
        <dbReference type="ARBA" id="ARBA00022475"/>
    </source>
</evidence>
<evidence type="ECO:0000313" key="12">
    <source>
        <dbReference type="Proteomes" id="UP001165297"/>
    </source>
</evidence>
<organism evidence="11 12">
    <name type="scientific">Hymenobacter nitidus</name>
    <dbReference type="NCBI Taxonomy" id="2880929"/>
    <lineage>
        <taxon>Bacteria</taxon>
        <taxon>Pseudomonadati</taxon>
        <taxon>Bacteroidota</taxon>
        <taxon>Cytophagia</taxon>
        <taxon>Cytophagales</taxon>
        <taxon>Hymenobacteraceae</taxon>
        <taxon>Hymenobacter</taxon>
    </lineage>
</organism>
<dbReference type="RefSeq" id="WP_226189000.1">
    <property type="nucleotide sequence ID" value="NZ_JAJADQ010000011.1"/>
</dbReference>
<accession>A0ABS8AIN0</accession>
<keyword evidence="3" id="KW-0328">Glycosyltransferase</keyword>
<protein>
    <submittedName>
        <fullName evidence="11">Glycosyltransferase family 39 protein</fullName>
    </submittedName>
</protein>
<feature type="transmembrane region" description="Helical" evidence="9">
    <location>
        <begin position="467"/>
        <end position="485"/>
    </location>
</feature>
<keyword evidence="12" id="KW-1185">Reference proteome</keyword>
<feature type="region of interest" description="Disordered" evidence="8">
    <location>
        <begin position="1"/>
        <end position="24"/>
    </location>
</feature>
<feature type="transmembrane region" description="Helical" evidence="9">
    <location>
        <begin position="180"/>
        <end position="195"/>
    </location>
</feature>
<evidence type="ECO:0000256" key="1">
    <source>
        <dbReference type="ARBA" id="ARBA00004651"/>
    </source>
</evidence>
<evidence type="ECO:0000256" key="3">
    <source>
        <dbReference type="ARBA" id="ARBA00022676"/>
    </source>
</evidence>
<keyword evidence="4" id="KW-0808">Transferase</keyword>
<keyword evidence="6 9" id="KW-1133">Transmembrane helix</keyword>
<keyword evidence="2" id="KW-1003">Cell membrane</keyword>
<dbReference type="EMBL" id="JAJADQ010000011">
    <property type="protein sequence ID" value="MCB2379716.1"/>
    <property type="molecule type" value="Genomic_DNA"/>
</dbReference>
<evidence type="ECO:0000256" key="9">
    <source>
        <dbReference type="SAM" id="Phobius"/>
    </source>
</evidence>
<feature type="transmembrane region" description="Helical" evidence="9">
    <location>
        <begin position="202"/>
        <end position="230"/>
    </location>
</feature>
<keyword evidence="7 9" id="KW-0472">Membrane</keyword>
<comment type="caution">
    <text evidence="11">The sequence shown here is derived from an EMBL/GenBank/DDBJ whole genome shotgun (WGS) entry which is preliminary data.</text>
</comment>
<evidence type="ECO:0000259" key="10">
    <source>
        <dbReference type="Pfam" id="PF13231"/>
    </source>
</evidence>
<evidence type="ECO:0000256" key="7">
    <source>
        <dbReference type="ARBA" id="ARBA00023136"/>
    </source>
</evidence>
<dbReference type="PANTHER" id="PTHR33908:SF11">
    <property type="entry name" value="MEMBRANE PROTEIN"/>
    <property type="match status" value="1"/>
</dbReference>
<feature type="transmembrane region" description="Helical" evidence="9">
    <location>
        <begin position="121"/>
        <end position="141"/>
    </location>
</feature>
<evidence type="ECO:0000256" key="8">
    <source>
        <dbReference type="SAM" id="MobiDB-lite"/>
    </source>
</evidence>
<sequence>MMEVGTRSNQRTIKENERQADRPGLRTSLRSTWQSVWPLLAVGLVLRLLFLAFGAEIYYSSRQSDIYSNGDSYSYVLSFHNLLEHGRYTFDLTEPEAAVGRLPGYPFFYGAHFLVFGQQKVLFATACTQVLLDTLGIWLIYVITARLSSPTSWAPFLAALLLTLYPFSIVWVTITGTETLGLFLVLLWWAALLLMRPRALNWVLLGVLLAVILYVREFLGVCVAVTMLYLLIGSDKKDLRTIAHPIVLVLAGFLSLYIWWPVRNYMVLGRLIPLKPAAAGYANLQEDAQTALAWMLTWTNDVTMGFDEIMFAEKPSFPEHVINTPAEKQLIDSLVTLSRTCASSFHVRMLLLRGSTSETDASAGAGFNHYQKAQQVNTLRHHNCNDVVSAGFNRLRASYIHRHPIRARVEVPLLNFQKILFKSQFKPISGEKITRAQQLTSVLFMWRSVLLALGFIGAWRYRKLPGLWPALMFAAVIFGYMAIVFRTMEMRYLLQADVFMLVPAALLLASWVPQRWAKSVRSVATA</sequence>
<dbReference type="InterPro" id="IPR050297">
    <property type="entry name" value="LipidA_mod_glycosyltrf_83"/>
</dbReference>
<proteinExistence type="predicted"/>
<feature type="transmembrane region" description="Helical" evidence="9">
    <location>
        <begin position="492"/>
        <end position="512"/>
    </location>
</feature>
<feature type="compositionally biased region" description="Polar residues" evidence="8">
    <location>
        <begin position="1"/>
        <end position="11"/>
    </location>
</feature>
<dbReference type="InterPro" id="IPR038731">
    <property type="entry name" value="RgtA/B/C-like"/>
</dbReference>
<evidence type="ECO:0000313" key="11">
    <source>
        <dbReference type="EMBL" id="MCB2379716.1"/>
    </source>
</evidence>
<feature type="transmembrane region" description="Helical" evidence="9">
    <location>
        <begin position="36"/>
        <end position="59"/>
    </location>
</feature>
<keyword evidence="5 9" id="KW-0812">Transmembrane</keyword>